<dbReference type="AlphaFoldDB" id="A0A6H1ZJQ5"/>
<name>A0A6H1ZJQ5_9ZZZZ</name>
<evidence type="ECO:0000313" key="1">
    <source>
        <dbReference type="EMBL" id="QJA47661.1"/>
    </source>
</evidence>
<dbReference type="EMBL" id="MT144052">
    <property type="protein sequence ID" value="QJA47661.1"/>
    <property type="molecule type" value="Genomic_DNA"/>
</dbReference>
<sequence>MPRKAAIIPALTDAYYEKAEHLVLDMGDFSGGMCKSKRPQQLEDAQAWEIKNFRPARDSKGEFAGWRTREGIEVVSTTSTASPILSGTFFNGEQITATSTAVYQDTGAALNEITRINGECSFLDAGSYLLILDGHYLKYWDGTTFGLCYDKSGYLVDNSSVGTTSHADMVASNAMVTVSFAVPAFDPIASGANSIPWYSVDMDLSTPGIKPVGYVRGVVCSAAGTVLYASTNTVAMAGLTSTAVTHTFSFGGVGTCSTGVTYRVGVQFIGTASAAQMVRASTGPVGTGLCWVYDGAAWTSRAGMVPVGVIRPGLPPKGRVGVGWQRRIFVAPHRSQYLYYDHAGDIFDWSTAGAFNHYLFDQDSGNIVGLVVFAKDIIVIFRGGKDASGNQLHKSVWRLQGDTATAMSTFFIVDGISAIGYKACCGGGNNIYFMDDDRIYRLFTTDRYGDASLGLIDGDVEPLIEGNVGSNSLLTYDTKMGHLYVWADGGASGVALDYYLTYDVFLGIWWKTDFAGISEGTLFSANGEFYQATTKLYRMGGGLYLDDATLPTTAFWTKFYFMGSPFQLKRVEAFLVDVFTATGGSITVTACRDLDVGGHTSWTHTIGIAGLLWDEALMVWSDALWPWDYKIGSMLTIKDRKFRFTNLMVRLDDAVYTTQPVYINGIYVEAQLQGRRT</sequence>
<gene>
    <name evidence="1" type="ORF">TM448A00717_0014</name>
</gene>
<proteinExistence type="predicted"/>
<reference evidence="1" key="1">
    <citation type="submission" date="2020-03" db="EMBL/GenBank/DDBJ databases">
        <title>The deep terrestrial virosphere.</title>
        <authorList>
            <person name="Holmfeldt K."/>
            <person name="Nilsson E."/>
            <person name="Simone D."/>
            <person name="Lopez-Fernandez M."/>
            <person name="Wu X."/>
            <person name="de Brujin I."/>
            <person name="Lundin D."/>
            <person name="Andersson A."/>
            <person name="Bertilsson S."/>
            <person name="Dopson M."/>
        </authorList>
    </citation>
    <scope>NUCLEOTIDE SEQUENCE</scope>
    <source>
        <strain evidence="1">TM448A00717</strain>
    </source>
</reference>
<accession>A0A6H1ZJQ5</accession>
<protein>
    <submittedName>
        <fullName evidence="1">Uncharacterized protein</fullName>
    </submittedName>
</protein>
<organism evidence="1">
    <name type="scientific">viral metagenome</name>
    <dbReference type="NCBI Taxonomy" id="1070528"/>
    <lineage>
        <taxon>unclassified sequences</taxon>
        <taxon>metagenomes</taxon>
        <taxon>organismal metagenomes</taxon>
    </lineage>
</organism>